<dbReference type="Proteomes" id="UP001500305">
    <property type="component" value="Unassembled WGS sequence"/>
</dbReference>
<dbReference type="CDD" id="cd00093">
    <property type="entry name" value="HTH_XRE"/>
    <property type="match status" value="1"/>
</dbReference>
<dbReference type="Pfam" id="PF13560">
    <property type="entry name" value="HTH_31"/>
    <property type="match status" value="1"/>
</dbReference>
<dbReference type="InterPro" id="IPR043917">
    <property type="entry name" value="DUF5753"/>
</dbReference>
<dbReference type="InterPro" id="IPR001387">
    <property type="entry name" value="Cro/C1-type_HTH"/>
</dbReference>
<evidence type="ECO:0000259" key="1">
    <source>
        <dbReference type="PROSITE" id="PS50943"/>
    </source>
</evidence>
<feature type="domain" description="HTH cro/C1-type" evidence="1">
    <location>
        <begin position="22"/>
        <end position="77"/>
    </location>
</feature>
<protein>
    <submittedName>
        <fullName evidence="2">Helix-turn-helix transcriptional regulator</fullName>
    </submittedName>
</protein>
<dbReference type="SUPFAM" id="SSF47413">
    <property type="entry name" value="lambda repressor-like DNA-binding domains"/>
    <property type="match status" value="1"/>
</dbReference>
<sequence length="293" mass="32287">MGGEKPSNTPSTVLGRQLGDELRTMREHAGLTTADVASGLDCTKGKISRIENGRTPVRSPDLAAMLRLYAVDDPATTARLTELARAANKRRRTGWWNEYGDVLADTYRDFIALEAVASSVRTFQSQTVPALLQTRDYARALSVASRRWKQPEEIEQFVSVRLTRQNRLTEDDPLSVWAVLAEGALRQQVGGPSVMRDQLDHLARMAAKPNVTVQVVPFRVGAHASMAGPYVLLGFPSDTALDVVLVDNPSGSMWLERAPEVEVYVDLWNDVRTKALSPVESLELINSIKECGT</sequence>
<dbReference type="Pfam" id="PF19054">
    <property type="entry name" value="DUF5753"/>
    <property type="match status" value="1"/>
</dbReference>
<comment type="caution">
    <text evidence="2">The sequence shown here is derived from an EMBL/GenBank/DDBJ whole genome shotgun (WGS) entry which is preliminary data.</text>
</comment>
<proteinExistence type="predicted"/>
<dbReference type="RefSeq" id="WP_344636298.1">
    <property type="nucleotide sequence ID" value="NZ_BAAATR010000008.1"/>
</dbReference>
<organism evidence="2 3">
    <name type="scientific">Kitasatospora cystarginea</name>
    <dbReference type="NCBI Taxonomy" id="58350"/>
    <lineage>
        <taxon>Bacteria</taxon>
        <taxon>Bacillati</taxon>
        <taxon>Actinomycetota</taxon>
        <taxon>Actinomycetes</taxon>
        <taxon>Kitasatosporales</taxon>
        <taxon>Streptomycetaceae</taxon>
        <taxon>Kitasatospora</taxon>
    </lineage>
</organism>
<accession>A0ABN3DU36</accession>
<dbReference type="PROSITE" id="PS50943">
    <property type="entry name" value="HTH_CROC1"/>
    <property type="match status" value="1"/>
</dbReference>
<evidence type="ECO:0000313" key="2">
    <source>
        <dbReference type="EMBL" id="GAA2241716.1"/>
    </source>
</evidence>
<evidence type="ECO:0000313" key="3">
    <source>
        <dbReference type="Proteomes" id="UP001500305"/>
    </source>
</evidence>
<dbReference type="Gene3D" id="1.10.260.40">
    <property type="entry name" value="lambda repressor-like DNA-binding domains"/>
    <property type="match status" value="1"/>
</dbReference>
<dbReference type="InterPro" id="IPR010982">
    <property type="entry name" value="Lambda_DNA-bd_dom_sf"/>
</dbReference>
<dbReference type="EMBL" id="BAAATR010000008">
    <property type="protein sequence ID" value="GAA2241716.1"/>
    <property type="molecule type" value="Genomic_DNA"/>
</dbReference>
<gene>
    <name evidence="2" type="ORF">GCM10010430_24100</name>
</gene>
<name>A0ABN3DU36_9ACTN</name>
<dbReference type="SMART" id="SM00530">
    <property type="entry name" value="HTH_XRE"/>
    <property type="match status" value="1"/>
</dbReference>
<keyword evidence="3" id="KW-1185">Reference proteome</keyword>
<reference evidence="2 3" key="1">
    <citation type="journal article" date="2019" name="Int. J. Syst. Evol. Microbiol.">
        <title>The Global Catalogue of Microorganisms (GCM) 10K type strain sequencing project: providing services to taxonomists for standard genome sequencing and annotation.</title>
        <authorList>
            <consortium name="The Broad Institute Genomics Platform"/>
            <consortium name="The Broad Institute Genome Sequencing Center for Infectious Disease"/>
            <person name="Wu L."/>
            <person name="Ma J."/>
        </authorList>
    </citation>
    <scope>NUCLEOTIDE SEQUENCE [LARGE SCALE GENOMIC DNA]</scope>
    <source>
        <strain evidence="2 3">JCM 7356</strain>
    </source>
</reference>